<dbReference type="RefSeq" id="WP_137406626.1">
    <property type="nucleotide sequence ID" value="NZ_AP025467.1"/>
</dbReference>
<accession>A0A7V7NX08</accession>
<sequence>MKGIHSLLNIMTGPAALRLKQLHSNKAKEPTHIEANSAKKQHYEDLLRKVKHLQSQQVFGKSNYVFKGILVASQYSHDLTVYVPNQIHDELKALLDQFTFTPRKTRLQRDRTSRLMPNALRYCVNGADHITVLEIVNRILSYLATIDFDSIDSKPIDFLPNFNSKHVGILKDLNINTDRELEELGPYRAFFKMKQKNQKLTYSVLYRIYGALNSRFYLDLSQIEKTMLVDNYLEFEDHLNSEV</sequence>
<protein>
    <recommendedName>
        <fullName evidence="1">TfoX C-terminal domain-containing protein</fullName>
    </recommendedName>
</protein>
<gene>
    <name evidence="2" type="ORF">F7Q91_03040</name>
</gene>
<evidence type="ECO:0000313" key="2">
    <source>
        <dbReference type="EMBL" id="KAB0482397.1"/>
    </source>
</evidence>
<name>A0A7V7NX08_9VIBR</name>
<dbReference type="AlphaFoldDB" id="A0A7V7NX08"/>
<dbReference type="EMBL" id="VZPX01000004">
    <property type="protein sequence ID" value="KAB0482397.1"/>
    <property type="molecule type" value="Genomic_DNA"/>
</dbReference>
<dbReference type="Pfam" id="PF04994">
    <property type="entry name" value="TfoX_C"/>
    <property type="match status" value="1"/>
</dbReference>
<feature type="domain" description="TfoX C-terminal" evidence="1">
    <location>
        <begin position="156"/>
        <end position="231"/>
    </location>
</feature>
<evidence type="ECO:0000259" key="1">
    <source>
        <dbReference type="Pfam" id="PF04994"/>
    </source>
</evidence>
<reference evidence="2 3" key="1">
    <citation type="submission" date="2019-09" db="EMBL/GenBank/DDBJ databases">
        <title>Draft genome sequences of 48 bacterial type strains from the CCUG.</title>
        <authorList>
            <person name="Tunovic T."/>
            <person name="Pineiro-Iglesias B."/>
            <person name="Unosson C."/>
            <person name="Inganas E."/>
            <person name="Ohlen M."/>
            <person name="Cardew S."/>
            <person name="Jensie-Markopoulos S."/>
            <person name="Salva-Serra F."/>
            <person name="Jaen-Luchoro D."/>
            <person name="Karlsson R."/>
            <person name="Svensson-Stadler L."/>
            <person name="Chun J."/>
            <person name="Moore E."/>
        </authorList>
    </citation>
    <scope>NUCLEOTIDE SEQUENCE [LARGE SCALE GENOMIC DNA]</scope>
    <source>
        <strain evidence="2 3">CCUG 48643</strain>
    </source>
</reference>
<dbReference type="Gene3D" id="1.10.150.20">
    <property type="entry name" value="5' to 3' exonuclease, C-terminal subdomain"/>
    <property type="match status" value="1"/>
</dbReference>
<comment type="caution">
    <text evidence="2">The sequence shown here is derived from an EMBL/GenBank/DDBJ whole genome shotgun (WGS) entry which is preliminary data.</text>
</comment>
<dbReference type="GeneID" id="77344632"/>
<dbReference type="InterPro" id="IPR007077">
    <property type="entry name" value="TfoX_C"/>
</dbReference>
<organism evidence="2 3">
    <name type="scientific">Vibrio chagasii</name>
    <dbReference type="NCBI Taxonomy" id="170679"/>
    <lineage>
        <taxon>Bacteria</taxon>
        <taxon>Pseudomonadati</taxon>
        <taxon>Pseudomonadota</taxon>
        <taxon>Gammaproteobacteria</taxon>
        <taxon>Vibrionales</taxon>
        <taxon>Vibrionaceae</taxon>
        <taxon>Vibrio</taxon>
    </lineage>
</organism>
<dbReference type="Proteomes" id="UP000423756">
    <property type="component" value="Unassembled WGS sequence"/>
</dbReference>
<evidence type="ECO:0000313" key="3">
    <source>
        <dbReference type="Proteomes" id="UP000423756"/>
    </source>
</evidence>
<proteinExistence type="predicted"/>